<protein>
    <submittedName>
        <fullName evidence="1">Uncharacterized protein</fullName>
    </submittedName>
</protein>
<organism evidence="1">
    <name type="scientific">marine sediment metagenome</name>
    <dbReference type="NCBI Taxonomy" id="412755"/>
    <lineage>
        <taxon>unclassified sequences</taxon>
        <taxon>metagenomes</taxon>
        <taxon>ecological metagenomes</taxon>
    </lineage>
</organism>
<sequence>MSYWENEDFDKPDVQIISKEILDFNGTPLFCSIKPNDWDKIETMTFKNDNGIDFTNDYILTDRGYLRISSMRLKKQLKPFYKKKGQLVIQRWREGKDNRSTIYKVEFEPVKIESKKPKSK</sequence>
<dbReference type="EMBL" id="BART01018753">
    <property type="protein sequence ID" value="GAG77635.1"/>
    <property type="molecule type" value="Genomic_DNA"/>
</dbReference>
<evidence type="ECO:0000313" key="1">
    <source>
        <dbReference type="EMBL" id="GAG77635.1"/>
    </source>
</evidence>
<accession>X1A671</accession>
<name>X1A671_9ZZZZ</name>
<reference evidence="1" key="1">
    <citation type="journal article" date="2014" name="Front. Microbiol.">
        <title>High frequency of phylogenetically diverse reductive dehalogenase-homologous genes in deep subseafloor sedimentary metagenomes.</title>
        <authorList>
            <person name="Kawai M."/>
            <person name="Futagami T."/>
            <person name="Toyoda A."/>
            <person name="Takaki Y."/>
            <person name="Nishi S."/>
            <person name="Hori S."/>
            <person name="Arai W."/>
            <person name="Tsubouchi T."/>
            <person name="Morono Y."/>
            <person name="Uchiyama I."/>
            <person name="Ito T."/>
            <person name="Fujiyama A."/>
            <person name="Inagaki F."/>
            <person name="Takami H."/>
        </authorList>
    </citation>
    <scope>NUCLEOTIDE SEQUENCE</scope>
    <source>
        <strain evidence="1">Expedition CK06-06</strain>
    </source>
</reference>
<dbReference type="AlphaFoldDB" id="X1A671"/>
<proteinExistence type="predicted"/>
<gene>
    <name evidence="1" type="ORF">S01H4_35304</name>
</gene>
<comment type="caution">
    <text evidence="1">The sequence shown here is derived from an EMBL/GenBank/DDBJ whole genome shotgun (WGS) entry which is preliminary data.</text>
</comment>